<evidence type="ECO:0000256" key="2">
    <source>
        <dbReference type="ARBA" id="ARBA00022737"/>
    </source>
</evidence>
<gene>
    <name evidence="6" type="ORF">ElP_31130</name>
</gene>
<dbReference type="AlphaFoldDB" id="A0A518H305"/>
<keyword evidence="1 3" id="KW-0853">WD repeat</keyword>
<dbReference type="PANTHER" id="PTHR19879">
    <property type="entry name" value="TRANSCRIPTION INITIATION FACTOR TFIID"/>
    <property type="match status" value="1"/>
</dbReference>
<feature type="repeat" description="WD" evidence="3">
    <location>
        <begin position="116"/>
        <end position="157"/>
    </location>
</feature>
<dbReference type="KEGG" id="tpla:ElP_31130"/>
<evidence type="ECO:0000313" key="7">
    <source>
        <dbReference type="Proteomes" id="UP000317835"/>
    </source>
</evidence>
<keyword evidence="5" id="KW-0812">Transmembrane</keyword>
<reference evidence="6 7" key="1">
    <citation type="submission" date="2019-02" db="EMBL/GenBank/DDBJ databases">
        <title>Deep-cultivation of Planctomycetes and their phenomic and genomic characterization uncovers novel biology.</title>
        <authorList>
            <person name="Wiegand S."/>
            <person name="Jogler M."/>
            <person name="Boedeker C."/>
            <person name="Pinto D."/>
            <person name="Vollmers J."/>
            <person name="Rivas-Marin E."/>
            <person name="Kohn T."/>
            <person name="Peeters S.H."/>
            <person name="Heuer A."/>
            <person name="Rast P."/>
            <person name="Oberbeckmann S."/>
            <person name="Bunk B."/>
            <person name="Jeske O."/>
            <person name="Meyerdierks A."/>
            <person name="Storesund J.E."/>
            <person name="Kallscheuer N."/>
            <person name="Luecker S."/>
            <person name="Lage O.M."/>
            <person name="Pohl T."/>
            <person name="Merkel B.J."/>
            <person name="Hornburger P."/>
            <person name="Mueller R.-W."/>
            <person name="Bruemmer F."/>
            <person name="Labrenz M."/>
            <person name="Spormann A.M."/>
            <person name="Op den Camp H."/>
            <person name="Overmann J."/>
            <person name="Amann R."/>
            <person name="Jetten M.S.M."/>
            <person name="Mascher T."/>
            <person name="Medema M.H."/>
            <person name="Devos D.P."/>
            <person name="Kaster A.-K."/>
            <person name="Ovreas L."/>
            <person name="Rohde M."/>
            <person name="Galperin M.Y."/>
            <person name="Jogler C."/>
        </authorList>
    </citation>
    <scope>NUCLEOTIDE SEQUENCE [LARGE SCALE GENOMIC DNA]</scope>
    <source>
        <strain evidence="6 7">ElP</strain>
    </source>
</reference>
<dbReference type="InterPro" id="IPR019775">
    <property type="entry name" value="WD40_repeat_CS"/>
</dbReference>
<dbReference type="PROSITE" id="PS00678">
    <property type="entry name" value="WD_REPEATS_1"/>
    <property type="match status" value="1"/>
</dbReference>
<evidence type="ECO:0000256" key="1">
    <source>
        <dbReference type="ARBA" id="ARBA00022574"/>
    </source>
</evidence>
<feature type="transmembrane region" description="Helical" evidence="5">
    <location>
        <begin position="365"/>
        <end position="390"/>
    </location>
</feature>
<keyword evidence="7" id="KW-1185">Reference proteome</keyword>
<keyword evidence="5" id="KW-0472">Membrane</keyword>
<dbReference type="SMART" id="SM00320">
    <property type="entry name" value="WD40"/>
    <property type="match status" value="5"/>
</dbReference>
<dbReference type="InterPro" id="IPR015943">
    <property type="entry name" value="WD40/YVTN_repeat-like_dom_sf"/>
</dbReference>
<dbReference type="SUPFAM" id="SSF50998">
    <property type="entry name" value="Quinoprotein alcohol dehydrogenase-like"/>
    <property type="match status" value="1"/>
</dbReference>
<dbReference type="PROSITE" id="PS51257">
    <property type="entry name" value="PROKAR_LIPOPROTEIN"/>
    <property type="match status" value="1"/>
</dbReference>
<feature type="compositionally biased region" description="Basic and acidic residues" evidence="4">
    <location>
        <begin position="408"/>
        <end position="418"/>
    </location>
</feature>
<dbReference type="Gene3D" id="2.130.10.10">
    <property type="entry name" value="YVTN repeat-like/Quinoprotein amine dehydrogenase"/>
    <property type="match status" value="2"/>
</dbReference>
<evidence type="ECO:0000313" key="6">
    <source>
        <dbReference type="EMBL" id="QDV35210.1"/>
    </source>
</evidence>
<dbReference type="Pfam" id="PF00400">
    <property type="entry name" value="WD40"/>
    <property type="match status" value="4"/>
</dbReference>
<organism evidence="6 7">
    <name type="scientific">Tautonia plasticadhaerens</name>
    <dbReference type="NCBI Taxonomy" id="2527974"/>
    <lineage>
        <taxon>Bacteria</taxon>
        <taxon>Pseudomonadati</taxon>
        <taxon>Planctomycetota</taxon>
        <taxon>Planctomycetia</taxon>
        <taxon>Isosphaerales</taxon>
        <taxon>Isosphaeraceae</taxon>
        <taxon>Tautonia</taxon>
    </lineage>
</organism>
<evidence type="ECO:0000256" key="5">
    <source>
        <dbReference type="SAM" id="Phobius"/>
    </source>
</evidence>
<dbReference type="InterPro" id="IPR011047">
    <property type="entry name" value="Quinoprotein_ADH-like_sf"/>
</dbReference>
<keyword evidence="2" id="KW-0677">Repeat</keyword>
<evidence type="ECO:0000256" key="4">
    <source>
        <dbReference type="SAM" id="MobiDB-lite"/>
    </source>
</evidence>
<dbReference type="EMBL" id="CP036426">
    <property type="protein sequence ID" value="QDV35210.1"/>
    <property type="molecule type" value="Genomic_DNA"/>
</dbReference>
<keyword evidence="5" id="KW-1133">Transmembrane helix</keyword>
<dbReference type="PROSITE" id="PS50294">
    <property type="entry name" value="WD_REPEATS_REGION"/>
    <property type="match status" value="1"/>
</dbReference>
<feature type="region of interest" description="Disordered" evidence="4">
    <location>
        <begin position="397"/>
        <end position="425"/>
    </location>
</feature>
<evidence type="ECO:0000256" key="3">
    <source>
        <dbReference type="PROSITE-ProRule" id="PRU00221"/>
    </source>
</evidence>
<dbReference type="InterPro" id="IPR001680">
    <property type="entry name" value="WD40_rpt"/>
</dbReference>
<name>A0A518H305_9BACT</name>
<dbReference type="PANTHER" id="PTHR19879:SF9">
    <property type="entry name" value="TRANSCRIPTION INITIATION FACTOR TFIID SUBUNIT 5"/>
    <property type="match status" value="1"/>
</dbReference>
<sequence>MARRGMSVGLTFGAAACLATLIWAEFAARPGRRAAYAVAFSPRGDRVAAVSEGEPDGTGRLWIWDVATGRRVASAIVPDRPLSLAYAPGGSAVATGGWDGTVQLRDPTTGGVLRSFDGHSTPVRGLAFLPDGDTLVAGASDGRAILWDVATGRERMRFDRGHRSPINGLAISHDGRVLAVAGGLGAGGVGLWDLETARPLRPTSLLAHDEPIAFAPDRAVLASRASGRAGGISLVDLDGDRVVSTVPSRGARSVAFSPDGRLIAIGDDEETVTVREAMGGRPVAVFGGHRHRPDPYGDAVRNLMAEVDLAEPRVQNSVWAVSFSPDGAWLASCGQDGAVWLWGLPGRDGVHHPDRMLLPRPSRPVWLPIFQFSLAFAALALSASAFFVMVKPGKLRRRTPPGAPDDVLSGRRSGEGRHSTHPPSR</sequence>
<accession>A0A518H305</accession>
<dbReference type="PROSITE" id="PS50082">
    <property type="entry name" value="WD_REPEATS_2"/>
    <property type="match status" value="2"/>
</dbReference>
<protein>
    <submittedName>
        <fullName evidence="6">WD domain, G-beta repeat</fullName>
    </submittedName>
</protein>
<dbReference type="Proteomes" id="UP000317835">
    <property type="component" value="Chromosome"/>
</dbReference>
<dbReference type="CDD" id="cd00200">
    <property type="entry name" value="WD40"/>
    <property type="match status" value="1"/>
</dbReference>
<proteinExistence type="predicted"/>
<feature type="repeat" description="WD" evidence="3">
    <location>
        <begin position="315"/>
        <end position="344"/>
    </location>
</feature>